<dbReference type="Proteomes" id="UP000009192">
    <property type="component" value="Unassembled WGS sequence"/>
</dbReference>
<name>A0A0Q9XAQ4_DROMO</name>
<proteinExistence type="inferred from homology"/>
<feature type="binding site" evidence="8">
    <location>
        <position position="69"/>
    </location>
    <ligand>
        <name>Na(+)</name>
        <dbReference type="ChEBI" id="CHEBI:29101"/>
        <label>1</label>
    </ligand>
</feature>
<dbReference type="GO" id="GO:0005886">
    <property type="term" value="C:plasma membrane"/>
    <property type="evidence" value="ECO:0007669"/>
    <property type="project" value="TreeGrafter"/>
</dbReference>
<dbReference type="GO" id="GO:0046872">
    <property type="term" value="F:metal ion binding"/>
    <property type="evidence" value="ECO:0007669"/>
    <property type="project" value="UniProtKB-KW"/>
</dbReference>
<reference evidence="12 13" key="1">
    <citation type="journal article" date="2007" name="Nature">
        <title>Evolution of genes and genomes on the Drosophila phylogeny.</title>
        <authorList>
            <consortium name="Drosophila 12 Genomes Consortium"/>
            <person name="Clark A.G."/>
            <person name="Eisen M.B."/>
            <person name="Smith D.R."/>
            <person name="Bergman C.M."/>
            <person name="Oliver B."/>
            <person name="Markow T.A."/>
            <person name="Kaufman T.C."/>
            <person name="Kellis M."/>
            <person name="Gelbart W."/>
            <person name="Iyer V.N."/>
            <person name="Pollard D.A."/>
            <person name="Sackton T.B."/>
            <person name="Larracuente A.M."/>
            <person name="Singh N.D."/>
            <person name="Abad J.P."/>
            <person name="Abt D.N."/>
            <person name="Adryan B."/>
            <person name="Aguade M."/>
            <person name="Akashi H."/>
            <person name="Anderson W.W."/>
            <person name="Aquadro C.F."/>
            <person name="Ardell D.H."/>
            <person name="Arguello R."/>
            <person name="Artieri C.G."/>
            <person name="Barbash D.A."/>
            <person name="Barker D."/>
            <person name="Barsanti P."/>
            <person name="Batterham P."/>
            <person name="Batzoglou S."/>
            <person name="Begun D."/>
            <person name="Bhutkar A."/>
            <person name="Blanco E."/>
            <person name="Bosak S.A."/>
            <person name="Bradley R.K."/>
            <person name="Brand A.D."/>
            <person name="Brent M.R."/>
            <person name="Brooks A.N."/>
            <person name="Brown R.H."/>
            <person name="Butlin R.K."/>
            <person name="Caggese C."/>
            <person name="Calvi B.R."/>
            <person name="Bernardo de Carvalho A."/>
            <person name="Caspi A."/>
            <person name="Castrezana S."/>
            <person name="Celniker S.E."/>
            <person name="Chang J.L."/>
            <person name="Chapple C."/>
            <person name="Chatterji S."/>
            <person name="Chinwalla A."/>
            <person name="Civetta A."/>
            <person name="Clifton S.W."/>
            <person name="Comeron J.M."/>
            <person name="Costello J.C."/>
            <person name="Coyne J.A."/>
            <person name="Daub J."/>
            <person name="David R.G."/>
            <person name="Delcher A.L."/>
            <person name="Delehaunty K."/>
            <person name="Do C.B."/>
            <person name="Ebling H."/>
            <person name="Edwards K."/>
            <person name="Eickbush T."/>
            <person name="Evans J.D."/>
            <person name="Filipski A."/>
            <person name="Findeiss S."/>
            <person name="Freyhult E."/>
            <person name="Fulton L."/>
            <person name="Fulton R."/>
            <person name="Garcia A.C."/>
            <person name="Gardiner A."/>
            <person name="Garfield D.A."/>
            <person name="Garvin B.E."/>
            <person name="Gibson G."/>
            <person name="Gilbert D."/>
            <person name="Gnerre S."/>
            <person name="Godfrey J."/>
            <person name="Good R."/>
            <person name="Gotea V."/>
            <person name="Gravely B."/>
            <person name="Greenberg A.J."/>
            <person name="Griffiths-Jones S."/>
            <person name="Gross S."/>
            <person name="Guigo R."/>
            <person name="Gustafson E.A."/>
            <person name="Haerty W."/>
            <person name="Hahn M.W."/>
            <person name="Halligan D.L."/>
            <person name="Halpern A.L."/>
            <person name="Halter G.M."/>
            <person name="Han M.V."/>
            <person name="Heger A."/>
            <person name="Hillier L."/>
            <person name="Hinrichs A.S."/>
            <person name="Holmes I."/>
            <person name="Hoskins R.A."/>
            <person name="Hubisz M.J."/>
            <person name="Hultmark D."/>
            <person name="Huntley M.A."/>
            <person name="Jaffe D.B."/>
            <person name="Jagadeeshan S."/>
            <person name="Jeck W.R."/>
            <person name="Johnson J."/>
            <person name="Jones C.D."/>
            <person name="Jordan W.C."/>
            <person name="Karpen G.H."/>
            <person name="Kataoka E."/>
            <person name="Keightley P.D."/>
            <person name="Kheradpour P."/>
            <person name="Kirkness E.F."/>
            <person name="Koerich L.B."/>
            <person name="Kristiansen K."/>
            <person name="Kudrna D."/>
            <person name="Kulathinal R.J."/>
            <person name="Kumar S."/>
            <person name="Kwok R."/>
            <person name="Lander E."/>
            <person name="Langley C.H."/>
            <person name="Lapoint R."/>
            <person name="Lazzaro B.P."/>
            <person name="Lee S.J."/>
            <person name="Levesque L."/>
            <person name="Li R."/>
            <person name="Lin C.F."/>
            <person name="Lin M.F."/>
            <person name="Lindblad-Toh K."/>
            <person name="Llopart A."/>
            <person name="Long M."/>
            <person name="Low L."/>
            <person name="Lozovsky E."/>
            <person name="Lu J."/>
            <person name="Luo M."/>
            <person name="Machado C.A."/>
            <person name="Makalowski W."/>
            <person name="Marzo M."/>
            <person name="Matsuda M."/>
            <person name="Matzkin L."/>
            <person name="McAllister B."/>
            <person name="McBride C.S."/>
            <person name="McKernan B."/>
            <person name="McKernan K."/>
            <person name="Mendez-Lago M."/>
            <person name="Minx P."/>
            <person name="Mollenhauer M.U."/>
            <person name="Montooth K."/>
            <person name="Mount S.M."/>
            <person name="Mu X."/>
            <person name="Myers E."/>
            <person name="Negre B."/>
            <person name="Newfeld S."/>
            <person name="Nielsen R."/>
            <person name="Noor M.A."/>
            <person name="O'Grady P."/>
            <person name="Pachter L."/>
            <person name="Papaceit M."/>
            <person name="Parisi M.J."/>
            <person name="Parisi M."/>
            <person name="Parts L."/>
            <person name="Pedersen J.S."/>
            <person name="Pesole G."/>
            <person name="Phillippy A.M."/>
            <person name="Ponting C.P."/>
            <person name="Pop M."/>
            <person name="Porcelli D."/>
            <person name="Powell J.R."/>
            <person name="Prohaska S."/>
            <person name="Pruitt K."/>
            <person name="Puig M."/>
            <person name="Quesneville H."/>
            <person name="Ram K.R."/>
            <person name="Rand D."/>
            <person name="Rasmussen M.D."/>
            <person name="Reed L.K."/>
            <person name="Reenan R."/>
            <person name="Reily A."/>
            <person name="Remington K.A."/>
            <person name="Rieger T.T."/>
            <person name="Ritchie M.G."/>
            <person name="Robin C."/>
            <person name="Rogers Y.H."/>
            <person name="Rohde C."/>
            <person name="Rozas J."/>
            <person name="Rubenfield M.J."/>
            <person name="Ruiz A."/>
            <person name="Russo S."/>
            <person name="Salzberg S.L."/>
            <person name="Sanchez-Gracia A."/>
            <person name="Saranga D.J."/>
            <person name="Sato H."/>
            <person name="Schaeffer S.W."/>
            <person name="Schatz M.C."/>
            <person name="Schlenke T."/>
            <person name="Schwartz R."/>
            <person name="Segarra C."/>
            <person name="Singh R.S."/>
            <person name="Sirot L."/>
            <person name="Sirota M."/>
            <person name="Sisneros N.B."/>
            <person name="Smith C.D."/>
            <person name="Smith T.F."/>
            <person name="Spieth J."/>
            <person name="Stage D.E."/>
            <person name="Stark A."/>
            <person name="Stephan W."/>
            <person name="Strausberg R.L."/>
            <person name="Strempel S."/>
            <person name="Sturgill D."/>
            <person name="Sutton G."/>
            <person name="Sutton G.G."/>
            <person name="Tao W."/>
            <person name="Teichmann S."/>
            <person name="Tobari Y.N."/>
            <person name="Tomimura Y."/>
            <person name="Tsolas J.M."/>
            <person name="Valente V.L."/>
            <person name="Venter E."/>
            <person name="Venter J.C."/>
            <person name="Vicario S."/>
            <person name="Vieira F.G."/>
            <person name="Vilella A.J."/>
            <person name="Villasante A."/>
            <person name="Walenz B."/>
            <person name="Wang J."/>
            <person name="Wasserman M."/>
            <person name="Watts T."/>
            <person name="Wilson D."/>
            <person name="Wilson R.K."/>
            <person name="Wing R.A."/>
            <person name="Wolfner M.F."/>
            <person name="Wong A."/>
            <person name="Wong G.K."/>
            <person name="Wu C.I."/>
            <person name="Wu G."/>
            <person name="Yamamoto D."/>
            <person name="Yang H.P."/>
            <person name="Yang S.P."/>
            <person name="Yorke J.A."/>
            <person name="Yoshida K."/>
            <person name="Zdobnov E."/>
            <person name="Zhang P."/>
            <person name="Zhang Y."/>
            <person name="Zimin A.V."/>
            <person name="Baldwin J."/>
            <person name="Abdouelleil A."/>
            <person name="Abdulkadir J."/>
            <person name="Abebe A."/>
            <person name="Abera B."/>
            <person name="Abreu J."/>
            <person name="Acer S.C."/>
            <person name="Aftuck L."/>
            <person name="Alexander A."/>
            <person name="An P."/>
            <person name="Anderson E."/>
            <person name="Anderson S."/>
            <person name="Arachi H."/>
            <person name="Azer M."/>
            <person name="Bachantsang P."/>
            <person name="Barry A."/>
            <person name="Bayul T."/>
            <person name="Berlin A."/>
            <person name="Bessette D."/>
            <person name="Bloom T."/>
            <person name="Blye J."/>
            <person name="Boguslavskiy L."/>
            <person name="Bonnet C."/>
            <person name="Boukhgalter B."/>
            <person name="Bourzgui I."/>
            <person name="Brown A."/>
            <person name="Cahill P."/>
            <person name="Channer S."/>
            <person name="Cheshatsang Y."/>
            <person name="Chuda L."/>
            <person name="Citroen M."/>
            <person name="Collymore A."/>
            <person name="Cooke P."/>
            <person name="Costello M."/>
            <person name="D'Aco K."/>
            <person name="Daza R."/>
            <person name="De Haan G."/>
            <person name="DeGray S."/>
            <person name="DeMaso C."/>
            <person name="Dhargay N."/>
            <person name="Dooley K."/>
            <person name="Dooley E."/>
            <person name="Doricent M."/>
            <person name="Dorje P."/>
            <person name="Dorjee K."/>
            <person name="Dupes A."/>
            <person name="Elong R."/>
            <person name="Falk J."/>
            <person name="Farina A."/>
            <person name="Faro S."/>
            <person name="Ferguson D."/>
            <person name="Fisher S."/>
            <person name="Foley C.D."/>
            <person name="Franke A."/>
            <person name="Friedrich D."/>
            <person name="Gadbois L."/>
            <person name="Gearin G."/>
            <person name="Gearin C.R."/>
            <person name="Giannoukos G."/>
            <person name="Goode T."/>
            <person name="Graham J."/>
            <person name="Grandbois E."/>
            <person name="Grewal S."/>
            <person name="Gyaltsen K."/>
            <person name="Hafez N."/>
            <person name="Hagos B."/>
            <person name="Hall J."/>
            <person name="Henson C."/>
            <person name="Hollinger A."/>
            <person name="Honan T."/>
            <person name="Huard M.D."/>
            <person name="Hughes L."/>
            <person name="Hurhula B."/>
            <person name="Husby M.E."/>
            <person name="Kamat A."/>
            <person name="Kanga B."/>
            <person name="Kashin S."/>
            <person name="Khazanovich D."/>
            <person name="Kisner P."/>
            <person name="Lance K."/>
            <person name="Lara M."/>
            <person name="Lee W."/>
            <person name="Lennon N."/>
            <person name="Letendre F."/>
            <person name="LeVine R."/>
            <person name="Lipovsky A."/>
            <person name="Liu X."/>
            <person name="Liu J."/>
            <person name="Liu S."/>
            <person name="Lokyitsang T."/>
            <person name="Lokyitsang Y."/>
            <person name="Lubonja R."/>
            <person name="Lui A."/>
            <person name="MacDonald P."/>
            <person name="Magnisalis V."/>
            <person name="Maru K."/>
            <person name="Matthews C."/>
            <person name="McCusker W."/>
            <person name="McDonough S."/>
            <person name="Mehta T."/>
            <person name="Meldrim J."/>
            <person name="Meneus L."/>
            <person name="Mihai O."/>
            <person name="Mihalev A."/>
            <person name="Mihova T."/>
            <person name="Mittelman R."/>
            <person name="Mlenga V."/>
            <person name="Montmayeur A."/>
            <person name="Mulrain L."/>
            <person name="Navidi A."/>
            <person name="Naylor J."/>
            <person name="Negash T."/>
            <person name="Nguyen T."/>
            <person name="Nguyen N."/>
            <person name="Nicol R."/>
            <person name="Norbu C."/>
            <person name="Norbu N."/>
            <person name="Novod N."/>
            <person name="O'Neill B."/>
            <person name="Osman S."/>
            <person name="Markiewicz E."/>
            <person name="Oyono O.L."/>
            <person name="Patti C."/>
            <person name="Phunkhang P."/>
            <person name="Pierre F."/>
            <person name="Priest M."/>
            <person name="Raghuraman S."/>
            <person name="Rege F."/>
            <person name="Reyes R."/>
            <person name="Rise C."/>
            <person name="Rogov P."/>
            <person name="Ross K."/>
            <person name="Ryan E."/>
            <person name="Settipalli S."/>
            <person name="Shea T."/>
            <person name="Sherpa N."/>
            <person name="Shi L."/>
            <person name="Shih D."/>
            <person name="Sparrow T."/>
            <person name="Spaulding J."/>
            <person name="Stalker J."/>
            <person name="Stange-Thomann N."/>
            <person name="Stavropoulos S."/>
            <person name="Stone C."/>
            <person name="Strader C."/>
            <person name="Tesfaye S."/>
            <person name="Thomson T."/>
            <person name="Thoulutsang Y."/>
            <person name="Thoulutsang D."/>
            <person name="Topham K."/>
            <person name="Topping I."/>
            <person name="Tsamla T."/>
            <person name="Vassiliev H."/>
            <person name="Vo A."/>
            <person name="Wangchuk T."/>
            <person name="Wangdi T."/>
            <person name="Weiand M."/>
            <person name="Wilkinson J."/>
            <person name="Wilson A."/>
            <person name="Yadav S."/>
            <person name="Young G."/>
            <person name="Yu Q."/>
            <person name="Zembek L."/>
            <person name="Zhong D."/>
            <person name="Zimmer A."/>
            <person name="Zwirko Z."/>
            <person name="Jaffe D.B."/>
            <person name="Alvarez P."/>
            <person name="Brockman W."/>
            <person name="Butler J."/>
            <person name="Chin C."/>
            <person name="Gnerre S."/>
            <person name="Grabherr M."/>
            <person name="Kleber M."/>
            <person name="Mauceli E."/>
            <person name="MacCallum I."/>
        </authorList>
    </citation>
    <scope>NUCLEOTIDE SEQUENCE [LARGE SCALE GENOMIC DNA]</scope>
    <source>
        <strain evidence="13">Tucson 15081-1352.22</strain>
    </source>
</reference>
<feature type="transmembrane region" description="Helical" evidence="11">
    <location>
        <begin position="475"/>
        <end position="499"/>
    </location>
</feature>
<feature type="binding site" evidence="8">
    <location>
        <position position="72"/>
    </location>
    <ligand>
        <name>Na(+)</name>
        <dbReference type="ChEBI" id="CHEBI:29101"/>
        <label>1</label>
    </ligand>
</feature>
<dbReference type="GO" id="GO:0015179">
    <property type="term" value="F:L-amino acid transmembrane transporter activity"/>
    <property type="evidence" value="ECO:0007669"/>
    <property type="project" value="TreeGrafter"/>
</dbReference>
<evidence type="ECO:0000256" key="4">
    <source>
        <dbReference type="ARBA" id="ARBA00022692"/>
    </source>
</evidence>
<dbReference type="NCBIfam" id="NF037979">
    <property type="entry name" value="Na_transp"/>
    <property type="match status" value="1"/>
</dbReference>
<dbReference type="InterPro" id="IPR037272">
    <property type="entry name" value="SNS_sf"/>
</dbReference>
<evidence type="ECO:0000256" key="1">
    <source>
        <dbReference type="ARBA" id="ARBA00004141"/>
    </source>
</evidence>
<dbReference type="PANTHER" id="PTHR11616">
    <property type="entry name" value="SODIUM/CHLORIDE DEPENDENT TRANSPORTER"/>
    <property type="match status" value="1"/>
</dbReference>
<feature type="binding site" evidence="8">
    <location>
        <position position="76"/>
    </location>
    <ligand>
        <name>Na(+)</name>
        <dbReference type="ChEBI" id="CHEBI:29101"/>
        <label>1</label>
    </ligand>
</feature>
<feature type="transmembrane region" description="Helical" evidence="11">
    <location>
        <begin position="505"/>
        <end position="528"/>
    </location>
</feature>
<dbReference type="InterPro" id="IPR000175">
    <property type="entry name" value="Na/ntran_symport"/>
</dbReference>
<dbReference type="PRINTS" id="PR00176">
    <property type="entry name" value="NANEUSMPORT"/>
</dbReference>
<keyword evidence="5 9" id="KW-0769">Symport</keyword>
<evidence type="ECO:0000313" key="12">
    <source>
        <dbReference type="EMBL" id="KRG05357.1"/>
    </source>
</evidence>
<evidence type="ECO:0000256" key="3">
    <source>
        <dbReference type="ARBA" id="ARBA00022448"/>
    </source>
</evidence>
<comment type="similarity">
    <text evidence="2 9">Belongs to the sodium:neurotransmitter symporter (SNF) (TC 2.A.22) family.</text>
</comment>
<keyword evidence="8" id="KW-0915">Sodium</keyword>
<feature type="compositionally biased region" description="Acidic residues" evidence="10">
    <location>
        <begin position="648"/>
        <end position="662"/>
    </location>
</feature>
<feature type="transmembrane region" description="Helical" evidence="11">
    <location>
        <begin position="92"/>
        <end position="112"/>
    </location>
</feature>
<keyword evidence="3 9" id="KW-0813">Transport</keyword>
<feature type="transmembrane region" description="Helical" evidence="11">
    <location>
        <begin position="592"/>
        <end position="617"/>
    </location>
</feature>
<keyword evidence="6 11" id="KW-1133">Transmembrane helix</keyword>
<feature type="transmembrane region" description="Helical" evidence="11">
    <location>
        <begin position="433"/>
        <end position="454"/>
    </location>
</feature>
<protein>
    <recommendedName>
        <fullName evidence="9">Transporter</fullName>
    </recommendedName>
</protein>
<feature type="transmembrane region" description="Helical" evidence="11">
    <location>
        <begin position="296"/>
        <end position="313"/>
    </location>
</feature>
<organism evidence="12 13">
    <name type="scientific">Drosophila mojavensis</name>
    <name type="common">Fruit fly</name>
    <dbReference type="NCBI Taxonomy" id="7230"/>
    <lineage>
        <taxon>Eukaryota</taxon>
        <taxon>Metazoa</taxon>
        <taxon>Ecdysozoa</taxon>
        <taxon>Arthropoda</taxon>
        <taxon>Hexapoda</taxon>
        <taxon>Insecta</taxon>
        <taxon>Pterygota</taxon>
        <taxon>Neoptera</taxon>
        <taxon>Endopterygota</taxon>
        <taxon>Diptera</taxon>
        <taxon>Brachycera</taxon>
        <taxon>Muscomorpha</taxon>
        <taxon>Ephydroidea</taxon>
        <taxon>Drosophilidae</taxon>
        <taxon>Drosophila</taxon>
    </lineage>
</organism>
<feature type="binding site" evidence="8">
    <location>
        <position position="299"/>
    </location>
    <ligand>
        <name>Na(+)</name>
        <dbReference type="ChEBI" id="CHEBI:29101"/>
        <label>1</label>
    </ligand>
</feature>
<dbReference type="FunCoup" id="A0A0Q9XAQ4">
    <property type="interactions" value="183"/>
</dbReference>
<dbReference type="EMBL" id="CH933808">
    <property type="protein sequence ID" value="KRG05357.1"/>
    <property type="molecule type" value="Genomic_DNA"/>
</dbReference>
<keyword evidence="7 11" id="KW-0472">Membrane</keyword>
<keyword evidence="8" id="KW-0479">Metal-binding</keyword>
<evidence type="ECO:0000256" key="7">
    <source>
        <dbReference type="ARBA" id="ARBA00023136"/>
    </source>
</evidence>
<dbReference type="Pfam" id="PF00209">
    <property type="entry name" value="SNF"/>
    <property type="match status" value="1"/>
</dbReference>
<dbReference type="PROSITE" id="PS00610">
    <property type="entry name" value="NA_NEUROTRAN_SYMP_1"/>
    <property type="match status" value="1"/>
</dbReference>
<keyword evidence="4 9" id="KW-0812">Transmembrane</keyword>
<dbReference type="GO" id="GO:0005283">
    <property type="term" value="F:amino acid:sodium symporter activity"/>
    <property type="evidence" value="ECO:0007669"/>
    <property type="project" value="TreeGrafter"/>
</dbReference>
<feature type="transmembrane region" description="Helical" evidence="11">
    <location>
        <begin position="132"/>
        <end position="163"/>
    </location>
</feature>
<feature type="binding site" evidence="8">
    <location>
        <position position="331"/>
    </location>
    <ligand>
        <name>Na(+)</name>
        <dbReference type="ChEBI" id="CHEBI:29101"/>
        <label>1</label>
    </ligand>
</feature>
<evidence type="ECO:0000256" key="2">
    <source>
        <dbReference type="ARBA" id="ARBA00006459"/>
    </source>
</evidence>
<feature type="region of interest" description="Disordered" evidence="10">
    <location>
        <begin position="639"/>
        <end position="686"/>
    </location>
</feature>
<accession>A0A0Q9XAQ4</accession>
<evidence type="ECO:0000256" key="6">
    <source>
        <dbReference type="ARBA" id="ARBA00022989"/>
    </source>
</evidence>
<evidence type="ECO:0000256" key="5">
    <source>
        <dbReference type="ARBA" id="ARBA00022847"/>
    </source>
</evidence>
<evidence type="ECO:0000256" key="11">
    <source>
        <dbReference type="SAM" id="Phobius"/>
    </source>
</evidence>
<feature type="transmembrane region" description="Helical" evidence="11">
    <location>
        <begin position="63"/>
        <end position="80"/>
    </location>
</feature>
<dbReference type="AlphaFoldDB" id="A0A0Q9XAQ4"/>
<sequence>MAATKIIDAPRNGHEMAPLNTRARGDGTHGVTIVLTAPQRNSVQSVDIPGEPDRAAWSGKMQFFLSIIGYSVGLGNIWRFPYLCQQNGGGAFLIPFMIMLVLEGIPLFLIELGMGQRMRLGALGVWNTIHPWLGGIGISSCIVTLFVALYYNVIITWVFYYLFNSFRYPLPWSTCPTNGTGFELEECAKSSETTYFWYRTTLDAAPSMDEPGGLKWWIVLCLLLSWTIVFFIVMKGIQSSGKVVYFTSLFPYIVLTIFFIRGITLRGAGAGLMHMYTPKVEKLLEPTVWLDAATQVFYSFGLAFGSLIAFGSYNTPKNNCVRDVLLVSVCNAVTAIYASVVIFAILGFKATVNVDRCVASNTDILVKNALLPFKNASSEDYDSVMQKINGTEFEALHLSECSLSKELDNAAEGTGLAFIVFTQAIVELPGAPFWAVLFFTMLLSLGLGSQIGILEGMLCTLFDIDIIKRVKKQHVTGVVCLFCFIVGFIFCTGAGEYWLKMFDSFAGTIGLVVVALMEMIAVIFIYGHERFTEDIYQMTGYRPGVYWQMTWRYIGPVIMVCILVSSIVFMVIRNPTYGAWNAEKGIVEQKDYPNWVMGIALAMILAGVLPMPIVFLMRSFQCLKVDLDIHQGSIRRNETTASTKEMIDNDDDQDDDEDDENDFSGPALGGHVKTQSDFSDEDEEDKPMTMRMMMMRSTTINAATPLKKLGGNHLNVPTSRKQNYKKDAYDV</sequence>
<comment type="subcellular location">
    <subcellularLocation>
        <location evidence="1">Membrane</location>
        <topology evidence="1">Multi-pass membrane protein</topology>
    </subcellularLocation>
</comment>
<feature type="transmembrane region" description="Helical" evidence="11">
    <location>
        <begin position="325"/>
        <end position="346"/>
    </location>
</feature>
<dbReference type="GO" id="GO:0015187">
    <property type="term" value="F:glycine transmembrane transporter activity"/>
    <property type="evidence" value="ECO:0007669"/>
    <property type="project" value="TreeGrafter"/>
</dbReference>
<feature type="transmembrane region" description="Helical" evidence="11">
    <location>
        <begin position="549"/>
        <end position="572"/>
    </location>
</feature>
<feature type="binding site" evidence="8">
    <location>
        <position position="449"/>
    </location>
    <ligand>
        <name>Na(+)</name>
        <dbReference type="ChEBI" id="CHEBI:29101"/>
        <label>1</label>
    </ligand>
</feature>
<evidence type="ECO:0000256" key="9">
    <source>
        <dbReference type="RuleBase" id="RU003732"/>
    </source>
</evidence>
<dbReference type="OrthoDB" id="6581954at2759"/>
<gene>
    <name evidence="12" type="primary">Dmoj\GI18448</name>
    <name evidence="12" type="ORF">Dmoj_GI18448</name>
</gene>
<feature type="region of interest" description="Disordered" evidence="10">
    <location>
        <begin position="706"/>
        <end position="731"/>
    </location>
</feature>
<keyword evidence="13" id="KW-1185">Reference proteome</keyword>
<dbReference type="PANTHER" id="PTHR11616:SF236">
    <property type="entry name" value="TRANSPORTER"/>
    <property type="match status" value="1"/>
</dbReference>
<evidence type="ECO:0000256" key="8">
    <source>
        <dbReference type="PIRSR" id="PIRSR600175-1"/>
    </source>
</evidence>
<evidence type="ECO:0000313" key="13">
    <source>
        <dbReference type="Proteomes" id="UP000009192"/>
    </source>
</evidence>
<dbReference type="SUPFAM" id="SSF161070">
    <property type="entry name" value="SNF-like"/>
    <property type="match status" value="1"/>
</dbReference>
<dbReference type="PROSITE" id="PS50267">
    <property type="entry name" value="NA_NEUROTRAN_SYMP_3"/>
    <property type="match status" value="1"/>
</dbReference>
<evidence type="ECO:0000256" key="10">
    <source>
        <dbReference type="SAM" id="MobiDB-lite"/>
    </source>
</evidence>
<feature type="transmembrane region" description="Helical" evidence="11">
    <location>
        <begin position="249"/>
        <end position="276"/>
    </location>
</feature>
<feature type="transmembrane region" description="Helical" evidence="11">
    <location>
        <begin position="216"/>
        <end position="237"/>
    </location>
</feature>
<dbReference type="InParanoid" id="A0A0Q9XAQ4"/>
<dbReference type="eggNOG" id="KOG3659">
    <property type="taxonomic scope" value="Eukaryota"/>
</dbReference>
<dbReference type="GO" id="GO:0089718">
    <property type="term" value="P:amino acid import across plasma membrane"/>
    <property type="evidence" value="ECO:0007669"/>
    <property type="project" value="TreeGrafter"/>
</dbReference>
<feature type="binding site" evidence="8">
    <location>
        <position position="445"/>
    </location>
    <ligand>
        <name>Na(+)</name>
        <dbReference type="ChEBI" id="CHEBI:29101"/>
        <label>1</label>
    </ligand>
</feature>
<dbReference type="CDD" id="cd10332">
    <property type="entry name" value="SLC6sbd-B0AT-like"/>
    <property type="match status" value="1"/>
</dbReference>